<accession>A0A0C1L139</accession>
<dbReference type="RefSeq" id="WP_039142333.1">
    <property type="nucleotide sequence ID" value="NZ_JSVC01000020.1"/>
</dbReference>
<evidence type="ECO:0000313" key="4">
    <source>
        <dbReference type="EMBL" id="KIC93341.1"/>
    </source>
</evidence>
<feature type="active site" description="Nucleophile" evidence="1">
    <location>
        <position position="203"/>
    </location>
</feature>
<sequence length="343" mass="37001">MLQRRRFLQQSILSSLGFLVGKESLQAASGNRSGYGTKPIVVSTWAPNAKANAEAWKVLAAKGRALDAVEKGVHVTEADPADQSVGYGGLPDRDGKVTVDSCVMDEFGNCGAVMYLENILHPVSVARLVMEKTPHVQLVGNGALQFALSQGFTKTNLLTAESEKAWRNWLKTSKYDPMITVENIMERDKKEKKKPGQIHNHDTIGMIALDHNGNLSGACSTSGMAFKMNGRVGDSPIIGAGLYVDNEVGAATATGLGEEIVRICGSHTIIEMMRAGFSPEEACKKAVERIVKRNGLEKARNLQAGFIAINKQGEVGAYSVIKGFNYAVHTSEGPYTKDSKFLV</sequence>
<feature type="binding site" evidence="2">
    <location>
        <begin position="254"/>
        <end position="257"/>
    </location>
    <ligand>
        <name>substrate</name>
    </ligand>
</feature>
<evidence type="ECO:0000256" key="1">
    <source>
        <dbReference type="PIRSR" id="PIRSR600246-1"/>
    </source>
</evidence>
<evidence type="ECO:0000256" key="3">
    <source>
        <dbReference type="PIRSR" id="PIRSR600246-3"/>
    </source>
</evidence>
<organism evidence="4 5">
    <name type="scientific">Flavihumibacter solisilvae</name>
    <dbReference type="NCBI Taxonomy" id="1349421"/>
    <lineage>
        <taxon>Bacteria</taxon>
        <taxon>Pseudomonadati</taxon>
        <taxon>Bacteroidota</taxon>
        <taxon>Chitinophagia</taxon>
        <taxon>Chitinophagales</taxon>
        <taxon>Chitinophagaceae</taxon>
        <taxon>Flavihumibacter</taxon>
    </lineage>
</organism>
<dbReference type="PANTHER" id="PTHR10188">
    <property type="entry name" value="L-ASPARAGINASE"/>
    <property type="match status" value="1"/>
</dbReference>
<dbReference type="FunFam" id="3.60.20.30:FF:000005">
    <property type="entry name" value="N(4)-(Beta-N-acetylglucosaminyl)-L-asparaginase"/>
    <property type="match status" value="1"/>
</dbReference>
<name>A0A0C1L139_9BACT</name>
<dbReference type="MEROPS" id="T02.007"/>
<dbReference type="GO" id="GO:0016811">
    <property type="term" value="F:hydrolase activity, acting on carbon-nitrogen (but not peptide) bonds, in linear amides"/>
    <property type="evidence" value="ECO:0007669"/>
    <property type="project" value="UniProtKB-ARBA"/>
</dbReference>
<dbReference type="CDD" id="cd04513">
    <property type="entry name" value="Glycosylasparaginase"/>
    <property type="match status" value="1"/>
</dbReference>
<dbReference type="InterPro" id="IPR029055">
    <property type="entry name" value="Ntn_hydrolases_N"/>
</dbReference>
<dbReference type="InterPro" id="IPR000246">
    <property type="entry name" value="Peptidase_T2"/>
</dbReference>
<comment type="caution">
    <text evidence="4">The sequence shown here is derived from an EMBL/GenBank/DDBJ whole genome shotgun (WGS) entry which is preliminary data.</text>
</comment>
<keyword evidence="5" id="KW-1185">Reference proteome</keyword>
<feature type="site" description="Cleavage; by autolysis" evidence="3">
    <location>
        <begin position="202"/>
        <end position="203"/>
    </location>
</feature>
<feature type="binding site" evidence="2">
    <location>
        <begin position="231"/>
        <end position="234"/>
    </location>
    <ligand>
        <name>substrate</name>
    </ligand>
</feature>
<proteinExistence type="predicted"/>
<dbReference type="GO" id="GO:0005737">
    <property type="term" value="C:cytoplasm"/>
    <property type="evidence" value="ECO:0007669"/>
    <property type="project" value="TreeGrafter"/>
</dbReference>
<evidence type="ECO:0000256" key="2">
    <source>
        <dbReference type="PIRSR" id="PIRSR600246-2"/>
    </source>
</evidence>
<dbReference type="STRING" id="1349421.OI18_17845"/>
<dbReference type="PANTHER" id="PTHR10188:SF6">
    <property type="entry name" value="N(4)-(BETA-N-ACETYLGLUCOSAMINYL)-L-ASPARAGINASE"/>
    <property type="match status" value="1"/>
</dbReference>
<gene>
    <name evidence="4" type="ORF">OI18_17845</name>
</gene>
<reference evidence="4 5" key="1">
    <citation type="submission" date="2014-11" db="EMBL/GenBank/DDBJ databases">
        <title>Genome sequence of Flavihumibacter solisilvae 3-3.</title>
        <authorList>
            <person name="Zhou G."/>
            <person name="Li M."/>
            <person name="Wang G."/>
        </authorList>
    </citation>
    <scope>NUCLEOTIDE SEQUENCE [LARGE SCALE GENOMIC DNA]</scope>
    <source>
        <strain evidence="4 5">3-3</strain>
    </source>
</reference>
<dbReference type="AlphaFoldDB" id="A0A0C1L139"/>
<protein>
    <submittedName>
        <fullName evidence="4">Glycosylasparaginase</fullName>
    </submittedName>
</protein>
<dbReference type="Pfam" id="PF01112">
    <property type="entry name" value="Asparaginase_2"/>
    <property type="match status" value="1"/>
</dbReference>
<evidence type="ECO:0000313" key="5">
    <source>
        <dbReference type="Proteomes" id="UP000031408"/>
    </source>
</evidence>
<dbReference type="Gene3D" id="3.60.20.30">
    <property type="entry name" value="(Glycosyl)asparaginase"/>
    <property type="match status" value="1"/>
</dbReference>
<dbReference type="Proteomes" id="UP000031408">
    <property type="component" value="Unassembled WGS sequence"/>
</dbReference>
<dbReference type="EMBL" id="JSVC01000020">
    <property type="protein sequence ID" value="KIC93341.1"/>
    <property type="molecule type" value="Genomic_DNA"/>
</dbReference>
<dbReference type="OrthoDB" id="9780217at2"/>
<dbReference type="SUPFAM" id="SSF56235">
    <property type="entry name" value="N-terminal nucleophile aminohydrolases (Ntn hydrolases)"/>
    <property type="match status" value="1"/>
</dbReference>